<keyword evidence="2 6" id="KW-0489">Methyltransferase</keyword>
<dbReference type="Gene3D" id="3.40.50.150">
    <property type="entry name" value="Vaccinia Virus protein VP39"/>
    <property type="match status" value="1"/>
</dbReference>
<dbReference type="InterPro" id="IPR050723">
    <property type="entry name" value="CFA/CMAS"/>
</dbReference>
<dbReference type="InterPro" id="IPR003333">
    <property type="entry name" value="CMAS"/>
</dbReference>
<dbReference type="Pfam" id="PF02353">
    <property type="entry name" value="CMAS"/>
    <property type="match status" value="1"/>
</dbReference>
<dbReference type="SUPFAM" id="SSF53335">
    <property type="entry name" value="S-adenosyl-L-methionine-dependent methyltransferases"/>
    <property type="match status" value="1"/>
</dbReference>
<dbReference type="PIRSF" id="PIRSF003085">
    <property type="entry name" value="CMAS"/>
    <property type="match status" value="1"/>
</dbReference>
<dbReference type="GO" id="GO:0032259">
    <property type="term" value="P:methylation"/>
    <property type="evidence" value="ECO:0007669"/>
    <property type="project" value="UniProtKB-KW"/>
</dbReference>
<name>A0ABV2AC79_9GAMM</name>
<keyword evidence="4" id="KW-0949">S-adenosyl-L-methionine</keyword>
<comment type="caution">
    <text evidence="6">The sequence shown here is derived from an EMBL/GenBank/DDBJ whole genome shotgun (WGS) entry which is preliminary data.</text>
</comment>
<dbReference type="PANTHER" id="PTHR43667:SF1">
    <property type="entry name" value="CYCLOPROPANE-FATTY-ACYL-PHOSPHOLIPID SYNTHASE"/>
    <property type="match status" value="1"/>
</dbReference>
<protein>
    <submittedName>
        <fullName evidence="6">Cyclopropane-fatty-acyl-phospholipid synthase family protein</fullName>
        <ecNumber evidence="6">2.1.1.-</ecNumber>
    </submittedName>
</protein>
<gene>
    <name evidence="6" type="ORF">ABSH63_12595</name>
</gene>
<evidence type="ECO:0000313" key="6">
    <source>
        <dbReference type="EMBL" id="MES0874835.1"/>
    </source>
</evidence>
<dbReference type="GO" id="GO:0008168">
    <property type="term" value="F:methyltransferase activity"/>
    <property type="evidence" value="ECO:0007669"/>
    <property type="project" value="UniProtKB-KW"/>
</dbReference>
<dbReference type="RefSeq" id="WP_352890218.1">
    <property type="nucleotide sequence ID" value="NZ_JBEPIJ010000015.1"/>
</dbReference>
<evidence type="ECO:0000256" key="2">
    <source>
        <dbReference type="ARBA" id="ARBA00022603"/>
    </source>
</evidence>
<reference evidence="6 7" key="1">
    <citation type="submission" date="2024-06" db="EMBL/GenBank/DDBJ databases">
        <authorList>
            <person name="Li Z."/>
            <person name="Jiang Y."/>
        </authorList>
    </citation>
    <scope>NUCLEOTIDE SEQUENCE [LARGE SCALE GENOMIC DNA]</scope>
    <source>
        <strain evidence="6 7">HSW-8</strain>
    </source>
</reference>
<dbReference type="InterPro" id="IPR029063">
    <property type="entry name" value="SAM-dependent_MTases_sf"/>
</dbReference>
<dbReference type="Proteomes" id="UP001465331">
    <property type="component" value="Unassembled WGS sequence"/>
</dbReference>
<dbReference type="PANTHER" id="PTHR43667">
    <property type="entry name" value="CYCLOPROPANE-FATTY-ACYL-PHOSPHOLIPID SYNTHASE"/>
    <property type="match status" value="1"/>
</dbReference>
<keyword evidence="7" id="KW-1185">Reference proteome</keyword>
<evidence type="ECO:0000256" key="3">
    <source>
        <dbReference type="ARBA" id="ARBA00022679"/>
    </source>
</evidence>
<evidence type="ECO:0000256" key="1">
    <source>
        <dbReference type="ARBA" id="ARBA00010815"/>
    </source>
</evidence>
<evidence type="ECO:0000313" key="7">
    <source>
        <dbReference type="Proteomes" id="UP001465331"/>
    </source>
</evidence>
<dbReference type="EMBL" id="JBEPIJ010000015">
    <property type="protein sequence ID" value="MES0874835.1"/>
    <property type="molecule type" value="Genomic_DNA"/>
</dbReference>
<evidence type="ECO:0000256" key="4">
    <source>
        <dbReference type="ARBA" id="ARBA00022691"/>
    </source>
</evidence>
<sequence>MQALLDHLGRGFEQGCIEFATTDGRVWTLGRGVPRVRLRLRDAGVLRRMLWNPALRFGEAWMDGEWTPEGCTLREVLAVATRLWAWLEARRRGSRWRHLRARIEEFNTPLRARRNVAHHYDLDDALYRQFLDADLHYSCAYFARAEMSLEQAQQEKCALIARKLDFSPDSAVLDIGCGWGSLALYLAAHHGARVTGITLSQAQLDLARERARARGLADRVEFRLEDYRQTQGRYDAIVSVGMFEHVGRPQYRTFFAKLATLLKPDGSALLHTIGRSSPPGVGNPWIRKYIFPGGYIPAASEILPAIESSGLVLCDLEVWRRHYARTLAEWQRRFERAELPPTLDARFRRMWDFYLLASEASFIHGDLVVFQAQLAHRNDRLPLTRDYLYR</sequence>
<dbReference type="CDD" id="cd02440">
    <property type="entry name" value="AdoMet_MTases"/>
    <property type="match status" value="1"/>
</dbReference>
<dbReference type="EC" id="2.1.1.-" evidence="6"/>
<comment type="similarity">
    <text evidence="1">Belongs to the CFA/CMAS family.</text>
</comment>
<organism evidence="6 7">
    <name type="scientific">Sinimarinibacterium thermocellulolyticum</name>
    <dbReference type="NCBI Taxonomy" id="3170016"/>
    <lineage>
        <taxon>Bacteria</taxon>
        <taxon>Pseudomonadati</taxon>
        <taxon>Pseudomonadota</taxon>
        <taxon>Gammaproteobacteria</taxon>
        <taxon>Nevskiales</taxon>
        <taxon>Nevskiaceae</taxon>
        <taxon>Sinimarinibacterium</taxon>
    </lineage>
</organism>
<accession>A0ABV2AC79</accession>
<keyword evidence="5" id="KW-0443">Lipid metabolism</keyword>
<keyword evidence="3 6" id="KW-0808">Transferase</keyword>
<proteinExistence type="inferred from homology"/>
<evidence type="ECO:0000256" key="5">
    <source>
        <dbReference type="ARBA" id="ARBA00023098"/>
    </source>
</evidence>